<feature type="compositionally biased region" description="Polar residues" evidence="25">
    <location>
        <begin position="651"/>
        <end position="669"/>
    </location>
</feature>
<dbReference type="InterPro" id="IPR013783">
    <property type="entry name" value="Ig-like_fold"/>
</dbReference>
<dbReference type="PANTHER" id="PTHR21559">
    <property type="entry name" value="DYSTROGLYCAN-RELATED"/>
    <property type="match status" value="1"/>
</dbReference>
<feature type="signal peptide" evidence="27">
    <location>
        <begin position="1"/>
        <end position="22"/>
    </location>
</feature>
<organism evidence="29 30">
    <name type="scientific">Chironomus riparius</name>
    <dbReference type="NCBI Taxonomy" id="315576"/>
    <lineage>
        <taxon>Eukaryota</taxon>
        <taxon>Metazoa</taxon>
        <taxon>Ecdysozoa</taxon>
        <taxon>Arthropoda</taxon>
        <taxon>Hexapoda</taxon>
        <taxon>Insecta</taxon>
        <taxon>Pterygota</taxon>
        <taxon>Neoptera</taxon>
        <taxon>Endopterygota</taxon>
        <taxon>Diptera</taxon>
        <taxon>Nematocera</taxon>
        <taxon>Chironomoidea</taxon>
        <taxon>Chironomidae</taxon>
        <taxon>Chironominae</taxon>
        <taxon>Chironomus</taxon>
    </lineage>
</organism>
<evidence type="ECO:0000256" key="27">
    <source>
        <dbReference type="SAM" id="SignalP"/>
    </source>
</evidence>
<keyword evidence="14" id="KW-1015">Disulfide bond</keyword>
<dbReference type="Pfam" id="PF05454">
    <property type="entry name" value="DAG1"/>
    <property type="match status" value="1"/>
</dbReference>
<name>A0A9N9RJR5_9DIPT</name>
<keyword evidence="17" id="KW-0539">Nucleus</keyword>
<evidence type="ECO:0000256" key="19">
    <source>
        <dbReference type="ARBA" id="ARBA00023567"/>
    </source>
</evidence>
<evidence type="ECO:0000256" key="12">
    <source>
        <dbReference type="ARBA" id="ARBA00022989"/>
    </source>
</evidence>
<reference evidence="29" key="2">
    <citation type="submission" date="2022-10" db="EMBL/GenBank/DDBJ databases">
        <authorList>
            <consortium name="ENA_rothamsted_submissions"/>
            <consortium name="culmorum"/>
            <person name="King R."/>
        </authorList>
    </citation>
    <scope>NUCLEOTIDE SEQUENCE</scope>
</reference>
<feature type="domain" description="Peptidase S72" evidence="28">
    <location>
        <begin position="872"/>
        <end position="979"/>
    </location>
</feature>
<dbReference type="InterPro" id="IPR027468">
    <property type="entry name" value="Alpha-dystroglycan_domain_2"/>
</dbReference>
<dbReference type="PANTHER" id="PTHR21559:SF21">
    <property type="entry name" value="DYSTROGLYCAN 1"/>
    <property type="match status" value="1"/>
</dbReference>
<protein>
    <recommendedName>
        <fullName evidence="21">Dystroglycan 1</fullName>
    </recommendedName>
    <alternativeName>
        <fullName evidence="23">Dystroglycan</fullName>
    </alternativeName>
    <alternativeName>
        <fullName evidence="22">Dystrophin-associated glycoprotein 1</fullName>
    </alternativeName>
</protein>
<evidence type="ECO:0000256" key="24">
    <source>
        <dbReference type="ARBA" id="ARBA00034100"/>
    </source>
</evidence>
<dbReference type="Gene3D" id="3.30.70.1040">
    <property type="entry name" value="Dystroglycan, domain 2"/>
    <property type="match status" value="1"/>
</dbReference>
<evidence type="ECO:0000256" key="14">
    <source>
        <dbReference type="ARBA" id="ARBA00023157"/>
    </source>
</evidence>
<evidence type="ECO:0000256" key="11">
    <source>
        <dbReference type="ARBA" id="ARBA00022729"/>
    </source>
</evidence>
<keyword evidence="9" id="KW-0597">Phosphoprotein</keyword>
<keyword evidence="11 27" id="KW-0732">Signal</keyword>
<dbReference type="GO" id="GO:0005509">
    <property type="term" value="F:calcium ion binding"/>
    <property type="evidence" value="ECO:0007669"/>
    <property type="project" value="InterPro"/>
</dbReference>
<dbReference type="InterPro" id="IPR008465">
    <property type="entry name" value="DAG1_C"/>
</dbReference>
<dbReference type="PROSITE" id="PS51699">
    <property type="entry name" value="SEA_DG"/>
    <property type="match status" value="2"/>
</dbReference>
<dbReference type="SUPFAM" id="SSF49313">
    <property type="entry name" value="Cadherin-like"/>
    <property type="match status" value="2"/>
</dbReference>
<evidence type="ECO:0000256" key="2">
    <source>
        <dbReference type="ARBA" id="ARBA00004239"/>
    </source>
</evidence>
<dbReference type="InterPro" id="IPR015919">
    <property type="entry name" value="Cadherin-like_sf"/>
</dbReference>
<feature type="compositionally biased region" description="Polar residues" evidence="25">
    <location>
        <begin position="250"/>
        <end position="262"/>
    </location>
</feature>
<feature type="compositionally biased region" description="Acidic residues" evidence="25">
    <location>
        <begin position="681"/>
        <end position="694"/>
    </location>
</feature>
<evidence type="ECO:0000256" key="16">
    <source>
        <dbReference type="ARBA" id="ARBA00023212"/>
    </source>
</evidence>
<dbReference type="GO" id="GO:0045211">
    <property type="term" value="C:postsynaptic membrane"/>
    <property type="evidence" value="ECO:0007669"/>
    <property type="project" value="UniProtKB-SubCell"/>
</dbReference>
<keyword evidence="7" id="KW-0963">Cytoplasm</keyword>
<dbReference type="GO" id="GO:0043236">
    <property type="term" value="F:laminin binding"/>
    <property type="evidence" value="ECO:0007669"/>
    <property type="project" value="TreeGrafter"/>
</dbReference>
<keyword evidence="26" id="KW-0472">Membrane</keyword>
<keyword evidence="6" id="KW-1003">Cell membrane</keyword>
<evidence type="ECO:0000256" key="23">
    <source>
        <dbReference type="ARBA" id="ARBA00031034"/>
    </source>
</evidence>
<evidence type="ECO:0000256" key="1">
    <source>
        <dbReference type="ARBA" id="ARBA00004135"/>
    </source>
</evidence>
<evidence type="ECO:0000256" key="22">
    <source>
        <dbReference type="ARBA" id="ARBA00030092"/>
    </source>
</evidence>
<dbReference type="OrthoDB" id="5990676at2759"/>
<reference evidence="29" key="1">
    <citation type="submission" date="2022-01" db="EMBL/GenBank/DDBJ databases">
        <authorList>
            <person name="King R."/>
        </authorList>
    </citation>
    <scope>NUCLEOTIDE SEQUENCE</scope>
</reference>
<evidence type="ECO:0000256" key="25">
    <source>
        <dbReference type="SAM" id="MobiDB-lite"/>
    </source>
</evidence>
<evidence type="ECO:0000256" key="9">
    <source>
        <dbReference type="ARBA" id="ARBA00022553"/>
    </source>
</evidence>
<dbReference type="Proteomes" id="UP001153620">
    <property type="component" value="Chromosome 1"/>
</dbReference>
<feature type="domain" description="Peptidase S72" evidence="28">
    <location>
        <begin position="1099"/>
        <end position="1216"/>
    </location>
</feature>
<proteinExistence type="predicted"/>
<dbReference type="GO" id="GO:0005856">
    <property type="term" value="C:cytoskeleton"/>
    <property type="evidence" value="ECO:0007669"/>
    <property type="project" value="UniProtKB-SubCell"/>
</dbReference>
<evidence type="ECO:0000256" key="10">
    <source>
        <dbReference type="ARBA" id="ARBA00022692"/>
    </source>
</evidence>
<keyword evidence="10 26" id="KW-0812">Transmembrane</keyword>
<feature type="compositionally biased region" description="Polar residues" evidence="25">
    <location>
        <begin position="230"/>
        <end position="242"/>
    </location>
</feature>
<feature type="region of interest" description="Disordered" evidence="25">
    <location>
        <begin position="606"/>
        <end position="729"/>
    </location>
</feature>
<evidence type="ECO:0000256" key="15">
    <source>
        <dbReference type="ARBA" id="ARBA00023180"/>
    </source>
</evidence>
<keyword evidence="15" id="KW-0325">Glycoprotein</keyword>
<keyword evidence="18" id="KW-0628">Postsynaptic cell membrane</keyword>
<evidence type="ECO:0000256" key="20">
    <source>
        <dbReference type="ARBA" id="ARBA00024991"/>
    </source>
</evidence>
<comment type="function">
    <text evidence="20">Transmembrane protein that plays important roles in connecting the extracellular matrix to the cytoskeleton. Acts as a cell adhesion receptor in both muscle and non-muscle tissues. Receptor for both DMD and UTRN and, through these interactions, scaffolds axin to the cytoskeleton. Also functions in cell adhesion-mediated signaling and implicated in cell polarity.</text>
</comment>
<evidence type="ECO:0000256" key="3">
    <source>
        <dbReference type="ARBA" id="ARBA00004245"/>
    </source>
</evidence>
<keyword evidence="12 26" id="KW-1133">Transmembrane helix</keyword>
<dbReference type="SMART" id="SM00736">
    <property type="entry name" value="CADG"/>
    <property type="match status" value="2"/>
</dbReference>
<dbReference type="GO" id="GO:0021675">
    <property type="term" value="P:nerve development"/>
    <property type="evidence" value="ECO:0007669"/>
    <property type="project" value="TreeGrafter"/>
</dbReference>
<dbReference type="EMBL" id="OU895877">
    <property type="protein sequence ID" value="CAG9799455.1"/>
    <property type="molecule type" value="Genomic_DNA"/>
</dbReference>
<dbReference type="Gene3D" id="2.60.40.10">
    <property type="entry name" value="Immunoglobulins"/>
    <property type="match status" value="2"/>
</dbReference>
<evidence type="ECO:0000256" key="21">
    <source>
        <dbReference type="ARBA" id="ARBA00026224"/>
    </source>
</evidence>
<evidence type="ECO:0000256" key="4">
    <source>
        <dbReference type="ARBA" id="ARBA00004251"/>
    </source>
</evidence>
<keyword evidence="13" id="KW-0770">Synapse</keyword>
<feature type="compositionally biased region" description="Acidic residues" evidence="25">
    <location>
        <begin position="624"/>
        <end position="644"/>
    </location>
</feature>
<evidence type="ECO:0000256" key="17">
    <source>
        <dbReference type="ARBA" id="ARBA00023242"/>
    </source>
</evidence>
<accession>A0A9N9RJR5</accession>
<keyword evidence="30" id="KW-1185">Reference proteome</keyword>
<evidence type="ECO:0000259" key="28">
    <source>
        <dbReference type="PROSITE" id="PS51699"/>
    </source>
</evidence>
<evidence type="ECO:0000256" key="13">
    <source>
        <dbReference type="ARBA" id="ARBA00023018"/>
    </source>
</evidence>
<dbReference type="GO" id="GO:0002009">
    <property type="term" value="P:morphogenesis of an epithelium"/>
    <property type="evidence" value="ECO:0007669"/>
    <property type="project" value="TreeGrafter"/>
</dbReference>
<evidence type="ECO:0000256" key="18">
    <source>
        <dbReference type="ARBA" id="ARBA00023257"/>
    </source>
</evidence>
<evidence type="ECO:0000256" key="7">
    <source>
        <dbReference type="ARBA" id="ARBA00022490"/>
    </source>
</evidence>
<feature type="chain" id="PRO_5040379593" description="Dystroglycan 1" evidence="27">
    <location>
        <begin position="23"/>
        <end position="1378"/>
    </location>
</feature>
<comment type="subcellular location">
    <subcellularLocation>
        <location evidence="1">Cell membrane</location>
        <location evidence="1">Sarcolemma</location>
    </subcellularLocation>
    <subcellularLocation>
        <location evidence="4">Cell membrane</location>
        <topology evidence="4">Single-pass type I membrane protein</topology>
    </subcellularLocation>
    <subcellularLocation>
        <location evidence="3">Cytoplasm</location>
        <location evidence="3">Cytoskeleton</location>
    </subcellularLocation>
    <subcellularLocation>
        <location evidence="5">Nucleus</location>
        <location evidence="5">Nucleoplasm</location>
    </subcellularLocation>
    <subcellularLocation>
        <location evidence="24">Postsynaptic cell membrane</location>
    </subcellularLocation>
    <subcellularLocation>
        <location evidence="2">Secreted</location>
        <location evidence="2">Extracellular space</location>
    </subcellularLocation>
</comment>
<dbReference type="GO" id="GO:0016011">
    <property type="term" value="C:dystroglycan complex"/>
    <property type="evidence" value="ECO:0007669"/>
    <property type="project" value="TreeGrafter"/>
</dbReference>
<evidence type="ECO:0000256" key="5">
    <source>
        <dbReference type="ARBA" id="ARBA00004642"/>
    </source>
</evidence>
<feature type="transmembrane region" description="Helical" evidence="26">
    <location>
        <begin position="1249"/>
        <end position="1274"/>
    </location>
</feature>
<evidence type="ECO:0000313" key="30">
    <source>
        <dbReference type="Proteomes" id="UP001153620"/>
    </source>
</evidence>
<dbReference type="GO" id="GO:0005576">
    <property type="term" value="C:extracellular region"/>
    <property type="evidence" value="ECO:0007669"/>
    <property type="project" value="UniProtKB-SubCell"/>
</dbReference>
<dbReference type="GO" id="GO:0007411">
    <property type="term" value="P:axon guidance"/>
    <property type="evidence" value="ECO:0007669"/>
    <property type="project" value="TreeGrafter"/>
</dbReference>
<evidence type="ECO:0000313" key="29">
    <source>
        <dbReference type="EMBL" id="CAG9799455.1"/>
    </source>
</evidence>
<gene>
    <name evidence="29" type="ORF">CHIRRI_LOCUS2422</name>
</gene>
<feature type="region of interest" description="Disordered" evidence="25">
    <location>
        <begin position="743"/>
        <end position="762"/>
    </location>
</feature>
<feature type="region of interest" description="Disordered" evidence="25">
    <location>
        <begin position="1323"/>
        <end position="1378"/>
    </location>
</feature>
<sequence>MIFKRRFNATFIVLLFSTMVASERRGEEYKVNVDDLQVVYSDPPETVITPPSRYLYSKEIAQCPSGESKMMLTLLLQSHKWSDVGEKKREKAIKKMSRFFHVPVNYIKVDDVHTPEMLEMLKHSINKSNNLLNTKETVGRIEFPIGCGDKLFSSSKSVAHKINEYVKSKKLQELSGLPFHWWNIWSKHLKSRVQRTRRQADGSGEGEGDDYEDYEETDQDLEENEDENTQDTLPDNVQSYNNQRKKFSRNEVTTEVLSTPQTAHRHDDELPIVSEIEHNEEMEKSHESDNGSNNVERQNFDTDYQISPEEDSMVPVEEEDVEIKEEISIPGPINEIEEITQRTSDSAPTPIGSNEILKLENDVAKTIENDNNVGDVPPQSKQPDDKILEEWAQNVFSHAPKDEVTSSSEIQSTILISTTTENSRDHYHENVPLETTMKKIVEEAIEWHQEIQLSTVDIEEILKETLASTIGMASPTISNAQQPESETIFAPINNTYNEHINVFIDEKLPIVPSTTIAMPSTTSIEQEFISTVESVTEHIMPTFSSSPSSSISYETTITKNPTITTINSAEITTITSTEPSITETTTTTLRNVDATIAHVVSVDKVTPSTTSTLAHGSEKKSEEESNYDDEYDDEDANHDDDTYEESLPTEKPTTSFRTTVAARTTSGNELRTPPPLIVTPQDDDDDDDQETEIDESIKQLLSSSSLPPTTTTQIPTTTTRTTTLPSTTLPITTTTVQIVEFTSEASENNAELPDANEPTDYDYPENQKPYVAKRLNKLQATSGKTFTHKIEGVFNDQEDGTKLNIELLDKNNDTISSNSWIRYNPKTKELYGLPLENDVSKHEFKLRATDNNSEHVDEIVDITVHQHKTLRSVNHEIYIQVTIEKDYDSIIDWEIRLIRGIIEALDDKSVESIVVRDVKPNKHNKNLYTFVYSNDTLPKDTCPKAELDKLMLRLTKKALSDVLQPEITVRNVERDLINSCAEVNTPRPPPSPPNTKNFPPTVRNAIDKITATIGQLLVFVVPKDTFYDPEDLTELKLTLLNEDRSPIDPSNWLQFDAKNQEFYGVPGVHDKSQQYVLVAEDKNGLTTNDALVVDVHNTHFKSDYSAAFEYQLEIGMEQFQNPSMKRKFIERLQQYFHDSTTDSIVIKSVKKLQYLGRTAVVVQNTTLHHPKTCPSQDILTLRDRLVRQDGSVKSSVKEAIGNEFNVQKITVSPTGKCTLGDTSHHHEIETGHVDRPDEKETPIINQEVLITYVLPSAIILLMLLIALLIACLLYKRRNTGKMELGDEEERKSFRTKGIPVIFQDELDEKPEILTKSPVILKDEKPPLLPQYNGMSQDGEDENVDQYIPPQPLLMGSRESRGKSPVTPSYRKPPPYVSP</sequence>
<dbReference type="GO" id="GO:0042383">
    <property type="term" value="C:sarcolemma"/>
    <property type="evidence" value="ECO:0007669"/>
    <property type="project" value="UniProtKB-SubCell"/>
</dbReference>
<comment type="function">
    <text evidence="19">The dystroglycan complex is involved in a number of processes including laminin and basement membrane assembly, sarcolemmal stability, cell survival, peripheral nerve myelination, nodal structure, cell migration, and epithelial polarization.</text>
</comment>
<dbReference type="InterPro" id="IPR030398">
    <property type="entry name" value="SEA_DG_dom"/>
</dbReference>
<evidence type="ECO:0000256" key="26">
    <source>
        <dbReference type="SAM" id="Phobius"/>
    </source>
</evidence>
<dbReference type="GO" id="GO:0005654">
    <property type="term" value="C:nucleoplasm"/>
    <property type="evidence" value="ECO:0007669"/>
    <property type="project" value="UniProtKB-SubCell"/>
</dbReference>
<evidence type="ECO:0000256" key="8">
    <source>
        <dbReference type="ARBA" id="ARBA00022525"/>
    </source>
</evidence>
<evidence type="ECO:0000256" key="6">
    <source>
        <dbReference type="ARBA" id="ARBA00022475"/>
    </source>
</evidence>
<keyword evidence="16" id="KW-0206">Cytoskeleton</keyword>
<feature type="compositionally biased region" description="Acidic residues" evidence="25">
    <location>
        <begin position="204"/>
        <end position="229"/>
    </location>
</feature>
<feature type="region of interest" description="Disordered" evidence="25">
    <location>
        <begin position="195"/>
        <end position="269"/>
    </location>
</feature>
<keyword evidence="8" id="KW-0964">Secreted</keyword>
<dbReference type="InterPro" id="IPR006644">
    <property type="entry name" value="Cadg"/>
</dbReference>
<dbReference type="SUPFAM" id="SSF111006">
    <property type="entry name" value="Dystroglycan, domain 2"/>
    <property type="match status" value="1"/>
</dbReference>
<feature type="compositionally biased region" description="Low complexity" evidence="25">
    <location>
        <begin position="699"/>
        <end position="729"/>
    </location>
</feature>